<protein>
    <submittedName>
        <fullName evidence="1">Uncharacterized protein</fullName>
    </submittedName>
</protein>
<dbReference type="EMBL" id="WJBH02000002">
    <property type="protein sequence ID" value="KAI9563654.1"/>
    <property type="molecule type" value="Genomic_DNA"/>
</dbReference>
<comment type="caution">
    <text evidence="1">The sequence shown here is derived from an EMBL/GenBank/DDBJ whole genome shotgun (WGS) entry which is preliminary data.</text>
</comment>
<dbReference type="AlphaFoldDB" id="A0AAD5Q136"/>
<reference evidence="1 2" key="1">
    <citation type="submission" date="2022-05" db="EMBL/GenBank/DDBJ databases">
        <title>A multi-omics perspective on studying reproductive biology in Daphnia sinensis.</title>
        <authorList>
            <person name="Jia J."/>
        </authorList>
    </citation>
    <scope>NUCLEOTIDE SEQUENCE [LARGE SCALE GENOMIC DNA]</scope>
    <source>
        <strain evidence="1 2">WSL</strain>
    </source>
</reference>
<name>A0AAD5Q136_9CRUS</name>
<sequence length="260" mass="30013">MGKKYDKNDFVETPIINIEENGVRQVETQQDRVPEEIPREKNNHIEDIKKRRSSLRRSINCGSGATFRAACAAVDPSLPPADKKRKITELCLNQTLMEMKLNALEKEQDAVAAFSESLRNKMEEILHQVQSSAGDEQPAHKQETQTRTAIKKMKEEKVLWNEEFKNRREAYLEARNKLKDVLKGKLYIETARLKSEDVKFLNSLPDFAAVNKKIVSYQTRHYIGLVHLELNSQRVHHSLAVLGRQLDEVQHVIIPAFEWT</sequence>
<keyword evidence="2" id="KW-1185">Reference proteome</keyword>
<evidence type="ECO:0000313" key="1">
    <source>
        <dbReference type="EMBL" id="KAI9563654.1"/>
    </source>
</evidence>
<dbReference type="Proteomes" id="UP000820818">
    <property type="component" value="Linkage Group LG2"/>
</dbReference>
<organism evidence="1 2">
    <name type="scientific">Daphnia sinensis</name>
    <dbReference type="NCBI Taxonomy" id="1820382"/>
    <lineage>
        <taxon>Eukaryota</taxon>
        <taxon>Metazoa</taxon>
        <taxon>Ecdysozoa</taxon>
        <taxon>Arthropoda</taxon>
        <taxon>Crustacea</taxon>
        <taxon>Branchiopoda</taxon>
        <taxon>Diplostraca</taxon>
        <taxon>Cladocera</taxon>
        <taxon>Anomopoda</taxon>
        <taxon>Daphniidae</taxon>
        <taxon>Daphnia</taxon>
        <taxon>Daphnia similis group</taxon>
    </lineage>
</organism>
<accession>A0AAD5Q136</accession>
<evidence type="ECO:0000313" key="2">
    <source>
        <dbReference type="Proteomes" id="UP000820818"/>
    </source>
</evidence>
<gene>
    <name evidence="1" type="ORF">GHT06_011118</name>
</gene>
<proteinExistence type="predicted"/>